<reference evidence="11" key="1">
    <citation type="journal article" date="2022" name="bioRxiv">
        <title>Deciphering the potential niche of two novel black yeast fungi from a biological soil crust based on their genomes, phenotypes, and melanin regulation.</title>
        <authorList>
            <consortium name="DOE Joint Genome Institute"/>
            <person name="Carr E.C."/>
            <person name="Barton Q."/>
            <person name="Grambo S."/>
            <person name="Sullivan M."/>
            <person name="Renfro C.M."/>
            <person name="Kuo A."/>
            <person name="Pangilinan J."/>
            <person name="Lipzen A."/>
            <person name="Keymanesh K."/>
            <person name="Savage E."/>
            <person name="Barry K."/>
            <person name="Grigoriev I.V."/>
            <person name="Riekhof W.R."/>
            <person name="Harris S.S."/>
        </authorList>
    </citation>
    <scope>NUCLEOTIDE SEQUENCE</scope>
    <source>
        <strain evidence="11">JF 03-4F</strain>
    </source>
</reference>
<comment type="subcellular location">
    <subcellularLocation>
        <location evidence="1">Nucleus</location>
    </subcellularLocation>
</comment>
<feature type="compositionally biased region" description="Pro residues" evidence="8">
    <location>
        <begin position="227"/>
        <end position="236"/>
    </location>
</feature>
<keyword evidence="3 6" id="KW-0863">Zinc-finger</keyword>
<feature type="compositionally biased region" description="Polar residues" evidence="8">
    <location>
        <begin position="399"/>
        <end position="416"/>
    </location>
</feature>
<dbReference type="SUPFAM" id="SSF57903">
    <property type="entry name" value="FYVE/PHD zinc finger"/>
    <property type="match status" value="1"/>
</dbReference>
<feature type="compositionally biased region" description="Low complexity" evidence="8">
    <location>
        <begin position="365"/>
        <end position="386"/>
    </location>
</feature>
<feature type="region of interest" description="Disordered" evidence="8">
    <location>
        <begin position="646"/>
        <end position="679"/>
    </location>
</feature>
<evidence type="ECO:0000256" key="1">
    <source>
        <dbReference type="ARBA" id="ARBA00004123"/>
    </source>
</evidence>
<evidence type="ECO:0000256" key="8">
    <source>
        <dbReference type="SAM" id="MobiDB-lite"/>
    </source>
</evidence>
<feature type="domain" description="PHD-type" evidence="9">
    <location>
        <begin position="440"/>
        <end position="491"/>
    </location>
</feature>
<evidence type="ECO:0000256" key="7">
    <source>
        <dbReference type="SAM" id="Coils"/>
    </source>
</evidence>
<dbReference type="Pfam" id="PF00628">
    <property type="entry name" value="PHD"/>
    <property type="match status" value="1"/>
</dbReference>
<dbReference type="SMART" id="SM00249">
    <property type="entry name" value="PHD"/>
    <property type="match status" value="1"/>
</dbReference>
<dbReference type="Gene3D" id="3.30.40.10">
    <property type="entry name" value="Zinc/RING finger domain, C3HC4 (zinc finger)"/>
    <property type="match status" value="1"/>
</dbReference>
<feature type="compositionally biased region" description="Basic and acidic residues" evidence="8">
    <location>
        <begin position="646"/>
        <end position="673"/>
    </location>
</feature>
<dbReference type="InterPro" id="IPR013087">
    <property type="entry name" value="Znf_C2H2_type"/>
</dbReference>
<dbReference type="InterPro" id="IPR037869">
    <property type="entry name" value="Spp1/CFP1"/>
</dbReference>
<feature type="region of interest" description="Disordered" evidence="8">
    <location>
        <begin position="121"/>
        <end position="164"/>
    </location>
</feature>
<proteinExistence type="predicted"/>
<dbReference type="PANTHER" id="PTHR46174">
    <property type="entry name" value="CXXC-TYPE ZINC FINGER PROTEIN 1"/>
    <property type="match status" value="1"/>
</dbReference>
<keyword evidence="2" id="KW-0479">Metal-binding</keyword>
<gene>
    <name evidence="11" type="ORF">EDD36DRAFT_297473</name>
</gene>
<sequence length="865" mass="95188">MAFGLSELLNPQLGSIQESANVDNTDAMDPSASSFFAPELFQPQSDAPLAQDGLISLSHDVEMTMEDDVHNMHQTLIENEMADVDPVKQEVIDNVYPPFEDENLHVGDSSIMDMVDGSLLADNSSIRDSPEDSTKPRPKHPGKSRKSDSDGLPKSSIHSSKNEGQHTDRRYLCYLCNKLFTRRRSVRDHISKIHNTKTWEPVRSLEVIVDPISGEPIEPLEEIIARGPPPPPPKAPKAPKAEKSTKQEDSEERQEAQDVHEAPGEQPTVEEIATAYEAVRTPLPEPQRAQASTPPPPSTVATLKKEPSVAGSRASSTEPFATPAPVAGKKRPAPEDSAKSSTAAKKKGTAKVKSSTGPNKRSKLSAAEPSPSARSAYRSPSAAPSSTQLKPIPSKLKKQTSTASVRSSPTPASSRAGSHEVDSGSSSVAATPTSSNDDGEVFCICRKGDNHTWMIACDGGCDEWFHGNCVNIRERDGDLIDKYICPTCTKPGLITTWKRMCRRRDCRKPARVTQNPPSKYCSDACGRMFFVELVQRGDPAAQTSKDGQYVVEPGQRKKHRRKQKRADGHPKTSKPLTNGAVNGDVADLVDGESRLATPAYSEEDKTEYETDSSLDDDMLPNRGAALRAGEVKALLEKCADIEKWRSLGRKPDTPPREVDMPDTKIEAGTEAESKPATPPEFDELETAKMANIQEEKRKLKERNDMYNARELLLDLVKARSTSITDEVRKTHPKMKDLCGFDPRMAWSDEEFVVWYNTKGGKEILDVGVKAKVGPPDEHDGSVVNGIADEDEVEDGTMPKKGGVCIKNRCSRHRNWAKNQLAELRFEQDLVRRGLARCEAQEKQIRERGMVRAWENRGRGIATIST</sequence>
<organism evidence="11 12">
    <name type="scientific">Exophiala viscosa</name>
    <dbReference type="NCBI Taxonomy" id="2486360"/>
    <lineage>
        <taxon>Eukaryota</taxon>
        <taxon>Fungi</taxon>
        <taxon>Dikarya</taxon>
        <taxon>Ascomycota</taxon>
        <taxon>Pezizomycotina</taxon>
        <taxon>Eurotiomycetes</taxon>
        <taxon>Chaetothyriomycetidae</taxon>
        <taxon>Chaetothyriales</taxon>
        <taxon>Herpotrichiellaceae</taxon>
        <taxon>Exophiala</taxon>
    </lineage>
</organism>
<dbReference type="InterPro" id="IPR013083">
    <property type="entry name" value="Znf_RING/FYVE/PHD"/>
</dbReference>
<evidence type="ECO:0008006" key="13">
    <source>
        <dbReference type="Google" id="ProtNLM"/>
    </source>
</evidence>
<keyword evidence="7" id="KW-0175">Coiled coil</keyword>
<protein>
    <recommendedName>
        <fullName evidence="13">PHD-type domain-containing protein</fullName>
    </recommendedName>
</protein>
<evidence type="ECO:0000313" key="11">
    <source>
        <dbReference type="EMBL" id="KAI1611706.1"/>
    </source>
</evidence>
<dbReference type="GO" id="GO:0008270">
    <property type="term" value="F:zinc ion binding"/>
    <property type="evidence" value="ECO:0007669"/>
    <property type="project" value="UniProtKB-KW"/>
</dbReference>
<dbReference type="PROSITE" id="PS00028">
    <property type="entry name" value="ZINC_FINGER_C2H2_1"/>
    <property type="match status" value="1"/>
</dbReference>
<comment type="caution">
    <text evidence="11">The sequence shown here is derived from an EMBL/GenBank/DDBJ whole genome shotgun (WGS) entry which is preliminary data.</text>
</comment>
<evidence type="ECO:0000256" key="5">
    <source>
        <dbReference type="ARBA" id="ARBA00023242"/>
    </source>
</evidence>
<feature type="region of interest" description="Disordered" evidence="8">
    <location>
        <begin position="541"/>
        <end position="620"/>
    </location>
</feature>
<evidence type="ECO:0000256" key="2">
    <source>
        <dbReference type="ARBA" id="ARBA00022723"/>
    </source>
</evidence>
<feature type="compositionally biased region" description="Polar residues" evidence="8">
    <location>
        <begin position="423"/>
        <end position="436"/>
    </location>
</feature>
<name>A0AAN6IBV4_9EURO</name>
<dbReference type="Proteomes" id="UP001203852">
    <property type="component" value="Unassembled WGS sequence"/>
</dbReference>
<feature type="region of interest" description="Disordered" evidence="8">
    <location>
        <begin position="222"/>
        <end position="436"/>
    </location>
</feature>
<dbReference type="PROSITE" id="PS50016">
    <property type="entry name" value="ZF_PHD_2"/>
    <property type="match status" value="1"/>
</dbReference>
<dbReference type="PANTHER" id="PTHR46174:SF1">
    <property type="entry name" value="CXXC-TYPE ZINC FINGER PROTEIN 1"/>
    <property type="match status" value="1"/>
</dbReference>
<dbReference type="PROSITE" id="PS50157">
    <property type="entry name" value="ZINC_FINGER_C2H2_2"/>
    <property type="match status" value="1"/>
</dbReference>
<feature type="compositionally biased region" description="Acidic residues" evidence="8">
    <location>
        <begin position="604"/>
        <end position="618"/>
    </location>
</feature>
<dbReference type="InterPro" id="IPR019787">
    <property type="entry name" value="Znf_PHD-finger"/>
</dbReference>
<accession>A0AAN6IBV4</accession>
<keyword evidence="4" id="KW-0862">Zinc</keyword>
<evidence type="ECO:0000313" key="12">
    <source>
        <dbReference type="Proteomes" id="UP001203852"/>
    </source>
</evidence>
<dbReference type="InterPro" id="IPR019786">
    <property type="entry name" value="Zinc_finger_PHD-type_CS"/>
</dbReference>
<dbReference type="Gene3D" id="3.30.160.60">
    <property type="entry name" value="Classic Zinc Finger"/>
    <property type="match status" value="1"/>
</dbReference>
<keyword evidence="12" id="KW-1185">Reference proteome</keyword>
<feature type="coiled-coil region" evidence="7">
    <location>
        <begin position="682"/>
        <end position="709"/>
    </location>
</feature>
<dbReference type="InterPro" id="IPR011011">
    <property type="entry name" value="Znf_FYVE_PHD"/>
</dbReference>
<feature type="domain" description="C2H2-type" evidence="10">
    <location>
        <begin position="171"/>
        <end position="199"/>
    </location>
</feature>
<evidence type="ECO:0000256" key="6">
    <source>
        <dbReference type="PROSITE-ProRule" id="PRU00042"/>
    </source>
</evidence>
<keyword evidence="5" id="KW-0539">Nucleus</keyword>
<evidence type="ECO:0000256" key="3">
    <source>
        <dbReference type="ARBA" id="ARBA00022771"/>
    </source>
</evidence>
<dbReference type="EMBL" id="MU404356">
    <property type="protein sequence ID" value="KAI1611706.1"/>
    <property type="molecule type" value="Genomic_DNA"/>
</dbReference>
<evidence type="ECO:0000259" key="9">
    <source>
        <dbReference type="PROSITE" id="PS50016"/>
    </source>
</evidence>
<evidence type="ECO:0000259" key="10">
    <source>
        <dbReference type="PROSITE" id="PS50157"/>
    </source>
</evidence>
<dbReference type="GO" id="GO:0048188">
    <property type="term" value="C:Set1C/COMPASS complex"/>
    <property type="evidence" value="ECO:0007669"/>
    <property type="project" value="InterPro"/>
</dbReference>
<feature type="compositionally biased region" description="Basic and acidic residues" evidence="8">
    <location>
        <begin position="239"/>
        <end position="263"/>
    </location>
</feature>
<dbReference type="PROSITE" id="PS01359">
    <property type="entry name" value="ZF_PHD_1"/>
    <property type="match status" value="1"/>
</dbReference>
<dbReference type="GO" id="GO:0045893">
    <property type="term" value="P:positive regulation of DNA-templated transcription"/>
    <property type="evidence" value="ECO:0007669"/>
    <property type="project" value="TreeGrafter"/>
</dbReference>
<dbReference type="AlphaFoldDB" id="A0AAN6IBV4"/>
<dbReference type="InterPro" id="IPR001965">
    <property type="entry name" value="Znf_PHD"/>
</dbReference>
<evidence type="ECO:0000256" key="4">
    <source>
        <dbReference type="ARBA" id="ARBA00022833"/>
    </source>
</evidence>